<dbReference type="InterPro" id="IPR050741">
    <property type="entry name" value="Acyl-CoA_dehydrogenase"/>
</dbReference>
<evidence type="ECO:0008006" key="9">
    <source>
        <dbReference type="Google" id="ProtNLM"/>
    </source>
</evidence>
<dbReference type="GO" id="GO:0033539">
    <property type="term" value="P:fatty acid beta-oxidation using acyl-CoA dehydrogenase"/>
    <property type="evidence" value="ECO:0007669"/>
    <property type="project" value="TreeGrafter"/>
</dbReference>
<dbReference type="CDD" id="cd00567">
    <property type="entry name" value="ACAD"/>
    <property type="match status" value="1"/>
</dbReference>
<dbReference type="GO" id="GO:0050660">
    <property type="term" value="F:flavin adenine dinucleotide binding"/>
    <property type="evidence" value="ECO:0007669"/>
    <property type="project" value="InterPro"/>
</dbReference>
<protein>
    <recommendedName>
        <fullName evidence="9">Acyl-CoA dehydrogenase</fullName>
    </recommendedName>
</protein>
<feature type="domain" description="Acyl-CoA dehydrogenase/oxidase C-terminal" evidence="6">
    <location>
        <begin position="247"/>
        <end position="351"/>
    </location>
</feature>
<evidence type="ECO:0000259" key="7">
    <source>
        <dbReference type="Pfam" id="PF02770"/>
    </source>
</evidence>
<evidence type="ECO:0000256" key="2">
    <source>
        <dbReference type="ARBA" id="ARBA00009347"/>
    </source>
</evidence>
<gene>
    <name evidence="8" type="ORF">S03H2_17304</name>
</gene>
<keyword evidence="3" id="KW-0285">Flavoprotein</keyword>
<evidence type="ECO:0000256" key="5">
    <source>
        <dbReference type="ARBA" id="ARBA00023002"/>
    </source>
</evidence>
<dbReference type="FunFam" id="2.40.110.10:FF:000002">
    <property type="entry name" value="Acyl-CoA dehydrogenase fadE12"/>
    <property type="match status" value="1"/>
</dbReference>
<dbReference type="InterPro" id="IPR037069">
    <property type="entry name" value="AcylCoA_DH/ox_N_sf"/>
</dbReference>
<dbReference type="AlphaFoldDB" id="X1HLC0"/>
<dbReference type="SUPFAM" id="SSF47203">
    <property type="entry name" value="Acyl-CoA dehydrogenase C-terminal domain-like"/>
    <property type="match status" value="1"/>
</dbReference>
<keyword evidence="4" id="KW-0274">FAD</keyword>
<organism evidence="8">
    <name type="scientific">marine sediment metagenome</name>
    <dbReference type="NCBI Taxonomy" id="412755"/>
    <lineage>
        <taxon>unclassified sequences</taxon>
        <taxon>metagenomes</taxon>
        <taxon>ecological metagenomes</taxon>
    </lineage>
</organism>
<dbReference type="Gene3D" id="1.10.540.10">
    <property type="entry name" value="Acyl-CoA dehydrogenase/oxidase, N-terminal domain"/>
    <property type="match status" value="1"/>
</dbReference>
<dbReference type="InterPro" id="IPR046373">
    <property type="entry name" value="Acyl-CoA_Oxase/DH_mid-dom_sf"/>
</dbReference>
<name>X1HLC0_9ZZZZ</name>
<dbReference type="InterPro" id="IPR036250">
    <property type="entry name" value="AcylCo_DH-like_C"/>
</dbReference>
<evidence type="ECO:0000313" key="8">
    <source>
        <dbReference type="EMBL" id="GAH46088.1"/>
    </source>
</evidence>
<reference evidence="8" key="1">
    <citation type="journal article" date="2014" name="Front. Microbiol.">
        <title>High frequency of phylogenetically diverse reductive dehalogenase-homologous genes in deep subseafloor sedimentary metagenomes.</title>
        <authorList>
            <person name="Kawai M."/>
            <person name="Futagami T."/>
            <person name="Toyoda A."/>
            <person name="Takaki Y."/>
            <person name="Nishi S."/>
            <person name="Hori S."/>
            <person name="Arai W."/>
            <person name="Tsubouchi T."/>
            <person name="Morono Y."/>
            <person name="Uchiyama I."/>
            <person name="Ito T."/>
            <person name="Fujiyama A."/>
            <person name="Inagaki F."/>
            <person name="Takami H."/>
        </authorList>
    </citation>
    <scope>NUCLEOTIDE SEQUENCE</scope>
    <source>
        <strain evidence="8">Expedition CK06-06</strain>
    </source>
</reference>
<feature type="non-terminal residue" evidence="8">
    <location>
        <position position="351"/>
    </location>
</feature>
<feature type="non-terminal residue" evidence="8">
    <location>
        <position position="1"/>
    </location>
</feature>
<dbReference type="GO" id="GO:0005737">
    <property type="term" value="C:cytoplasm"/>
    <property type="evidence" value="ECO:0007669"/>
    <property type="project" value="TreeGrafter"/>
</dbReference>
<dbReference type="Pfam" id="PF00441">
    <property type="entry name" value="Acyl-CoA_dh_1"/>
    <property type="match status" value="1"/>
</dbReference>
<feature type="domain" description="Acyl-CoA oxidase/dehydrogenase middle" evidence="7">
    <location>
        <begin position="137"/>
        <end position="235"/>
    </location>
</feature>
<dbReference type="SUPFAM" id="SSF56645">
    <property type="entry name" value="Acyl-CoA dehydrogenase NM domain-like"/>
    <property type="match status" value="1"/>
</dbReference>
<dbReference type="Gene3D" id="2.40.110.10">
    <property type="entry name" value="Butyryl-CoA Dehydrogenase, subunit A, domain 2"/>
    <property type="match status" value="1"/>
</dbReference>
<sequence length="351" mass="38444">GVFAFVESEVLPLEQEYRHILADEAKLFADDGKLVPEIQQARKDVRSKSGKAGYWAMFAPESIGGGGLTPLVSIHVQEALYRKYGPGHLLMSWANAFITTPLIGSFVDGPSHMFTTASEIIRTDVVPSLVSGEKTICFALTEPDAGSDLWNLKCRARKEGDHWVINGAKQWITNAPYADYAAVFAVTNEEMLAKHKGGITGFLVDTSLPGVDTSAILPVIGHVSSDCGSVVLEDVRVSEDYILGEVDQGFRISMMGISEGRLGFAAGGLGMAEWALDRSLEYAKERRTFGRPLADRQAIQWMLADSAIEIYTAKYAALQTARLVEEYRAVGRVPIKEVSIVKAYMMEMAQR</sequence>
<dbReference type="Gene3D" id="1.20.140.10">
    <property type="entry name" value="Butyryl-CoA Dehydrogenase, subunit A, domain 3"/>
    <property type="match status" value="1"/>
</dbReference>
<dbReference type="InterPro" id="IPR009100">
    <property type="entry name" value="AcylCoA_DH/oxidase_NM_dom_sf"/>
</dbReference>
<keyword evidence="5" id="KW-0560">Oxidoreductase</keyword>
<evidence type="ECO:0000256" key="1">
    <source>
        <dbReference type="ARBA" id="ARBA00001974"/>
    </source>
</evidence>
<dbReference type="PANTHER" id="PTHR48083">
    <property type="entry name" value="MEDIUM-CHAIN SPECIFIC ACYL-COA DEHYDROGENASE, MITOCHONDRIAL-RELATED"/>
    <property type="match status" value="1"/>
</dbReference>
<dbReference type="InterPro" id="IPR009075">
    <property type="entry name" value="AcylCo_DH/oxidase_C"/>
</dbReference>
<dbReference type="Pfam" id="PF02770">
    <property type="entry name" value="Acyl-CoA_dh_M"/>
    <property type="match status" value="1"/>
</dbReference>
<comment type="similarity">
    <text evidence="2">Belongs to the acyl-CoA dehydrogenase family.</text>
</comment>
<evidence type="ECO:0000256" key="4">
    <source>
        <dbReference type="ARBA" id="ARBA00022827"/>
    </source>
</evidence>
<comment type="caution">
    <text evidence="8">The sequence shown here is derived from an EMBL/GenBank/DDBJ whole genome shotgun (WGS) entry which is preliminary data.</text>
</comment>
<dbReference type="InterPro" id="IPR006091">
    <property type="entry name" value="Acyl-CoA_Oxase/DH_mid-dom"/>
</dbReference>
<evidence type="ECO:0000259" key="6">
    <source>
        <dbReference type="Pfam" id="PF00441"/>
    </source>
</evidence>
<comment type="cofactor">
    <cofactor evidence="1">
        <name>FAD</name>
        <dbReference type="ChEBI" id="CHEBI:57692"/>
    </cofactor>
</comment>
<evidence type="ECO:0000256" key="3">
    <source>
        <dbReference type="ARBA" id="ARBA00022630"/>
    </source>
</evidence>
<dbReference type="GO" id="GO:0003995">
    <property type="term" value="F:acyl-CoA dehydrogenase activity"/>
    <property type="evidence" value="ECO:0007669"/>
    <property type="project" value="TreeGrafter"/>
</dbReference>
<proteinExistence type="inferred from homology"/>
<dbReference type="PANTHER" id="PTHR48083:SF2">
    <property type="entry name" value="MEDIUM-CHAIN SPECIFIC ACYL-COA DEHYDROGENASE, MITOCHONDRIAL"/>
    <property type="match status" value="1"/>
</dbReference>
<dbReference type="EMBL" id="BARU01008914">
    <property type="protein sequence ID" value="GAH46088.1"/>
    <property type="molecule type" value="Genomic_DNA"/>
</dbReference>
<accession>X1HLC0</accession>